<protein>
    <submittedName>
        <fullName evidence="2">DUF5071 domain-containing protein</fullName>
    </submittedName>
</protein>
<dbReference type="InterPro" id="IPR031837">
    <property type="entry name" value="DUF5071"/>
</dbReference>
<evidence type="ECO:0000313" key="3">
    <source>
        <dbReference type="Proteomes" id="UP000812961"/>
    </source>
</evidence>
<keyword evidence="3" id="KW-1185">Reference proteome</keyword>
<gene>
    <name evidence="2" type="ORF">K1Y79_00070</name>
</gene>
<evidence type="ECO:0000259" key="1">
    <source>
        <dbReference type="Pfam" id="PF16804"/>
    </source>
</evidence>
<dbReference type="InterPro" id="IPR038692">
    <property type="entry name" value="Cthe_2751_sf"/>
</dbReference>
<accession>A0ABS7G5N2</accession>
<dbReference type="Pfam" id="PF16804">
    <property type="entry name" value="DUF5071"/>
    <property type="match status" value="1"/>
</dbReference>
<dbReference type="RefSeq" id="WP_220247951.1">
    <property type="nucleotide sequence ID" value="NZ_JAICCF010000001.1"/>
</dbReference>
<feature type="domain" description="DUF5071" evidence="1">
    <location>
        <begin position="5"/>
        <end position="121"/>
    </location>
</feature>
<reference evidence="2 3" key="1">
    <citation type="submission" date="2021-08" db="EMBL/GenBank/DDBJ databases">
        <title>The genome sequence of Chitinophaga sp. B61.</title>
        <authorList>
            <person name="Zhang X."/>
        </authorList>
    </citation>
    <scope>NUCLEOTIDE SEQUENCE [LARGE SCALE GENOMIC DNA]</scope>
    <source>
        <strain evidence="2 3">B61</strain>
    </source>
</reference>
<sequence>MKRHIPKQKLDMEAVAFLQTCDFEDIRQDVPELLEWLQDLNWWVGDGIGEYLRPYANDIKSEILAVLHTNDDQWKYGVMICILAVTPVKLDDDYMPVLGRIMASPTPSEKEWELELLAADIMDKQR</sequence>
<comment type="caution">
    <text evidence="2">The sequence shown here is derived from an EMBL/GenBank/DDBJ whole genome shotgun (WGS) entry which is preliminary data.</text>
</comment>
<name>A0ABS7G5N2_9BACT</name>
<organism evidence="2 3">
    <name type="scientific">Chitinophaga rhizophila</name>
    <dbReference type="NCBI Taxonomy" id="2866212"/>
    <lineage>
        <taxon>Bacteria</taxon>
        <taxon>Pseudomonadati</taxon>
        <taxon>Bacteroidota</taxon>
        <taxon>Chitinophagia</taxon>
        <taxon>Chitinophagales</taxon>
        <taxon>Chitinophagaceae</taxon>
        <taxon>Chitinophaga</taxon>
    </lineage>
</organism>
<dbReference type="EMBL" id="JAICCF010000001">
    <property type="protein sequence ID" value="MBW8682711.1"/>
    <property type="molecule type" value="Genomic_DNA"/>
</dbReference>
<proteinExistence type="predicted"/>
<dbReference type="Proteomes" id="UP000812961">
    <property type="component" value="Unassembled WGS sequence"/>
</dbReference>
<evidence type="ECO:0000313" key="2">
    <source>
        <dbReference type="EMBL" id="MBW8682711.1"/>
    </source>
</evidence>
<dbReference type="Gene3D" id="1.25.40.750">
    <property type="entry name" value="Domain of unknown function DUF5071"/>
    <property type="match status" value="1"/>
</dbReference>